<dbReference type="SUPFAM" id="SSF55658">
    <property type="entry name" value="L9 N-domain-like"/>
    <property type="match status" value="1"/>
</dbReference>
<dbReference type="Proteomes" id="UP001321786">
    <property type="component" value="Chromosome"/>
</dbReference>
<comment type="similarity">
    <text evidence="1 7">Belongs to the bacterial ribosomal protein bL9 family.</text>
</comment>
<evidence type="ECO:0000256" key="4">
    <source>
        <dbReference type="ARBA" id="ARBA00022980"/>
    </source>
</evidence>
<keyword evidence="2 7" id="KW-0699">rRNA-binding</keyword>
<accession>A0AAU9ELC5</accession>
<dbReference type="AlphaFoldDB" id="A0AAU9ELC5"/>
<keyword evidence="5 7" id="KW-0687">Ribonucleoprotein</keyword>
<evidence type="ECO:0000313" key="12">
    <source>
        <dbReference type="Proteomes" id="UP001321786"/>
    </source>
</evidence>
<dbReference type="InterPro" id="IPR000244">
    <property type="entry name" value="Ribosomal_bL9"/>
</dbReference>
<dbReference type="Pfam" id="PF01281">
    <property type="entry name" value="Ribosomal_L9_N"/>
    <property type="match status" value="1"/>
</dbReference>
<dbReference type="InterPro" id="IPR020069">
    <property type="entry name" value="Ribosomal_bL9_C"/>
</dbReference>
<evidence type="ECO:0000256" key="3">
    <source>
        <dbReference type="ARBA" id="ARBA00022884"/>
    </source>
</evidence>
<dbReference type="InterPro" id="IPR009027">
    <property type="entry name" value="Ribosomal_bL9/RNase_H1_N"/>
</dbReference>
<keyword evidence="3 7" id="KW-0694">RNA-binding</keyword>
<evidence type="ECO:0000313" key="11">
    <source>
        <dbReference type="EMBL" id="BEP30408.1"/>
    </source>
</evidence>
<feature type="coiled-coil region" evidence="8">
    <location>
        <begin position="44"/>
        <end position="85"/>
    </location>
</feature>
<evidence type="ECO:0000256" key="2">
    <source>
        <dbReference type="ARBA" id="ARBA00022730"/>
    </source>
</evidence>
<reference evidence="11 12" key="1">
    <citation type="submission" date="2023-08" db="EMBL/GenBank/DDBJ databases">
        <title>Helicovermis profunda gen. nov., sp. nov., a novel mesophilic, fermentative bacterium within the Bacillota from a deep-sea hydrothermal vent chimney.</title>
        <authorList>
            <person name="Miyazaki U."/>
            <person name="Mizutani D."/>
            <person name="Hashimoto Y."/>
            <person name="Tame A."/>
            <person name="Sawayama S."/>
            <person name="Miyazaki J."/>
            <person name="Takai K."/>
            <person name="Nakagawa S."/>
        </authorList>
    </citation>
    <scope>NUCLEOTIDE SEQUENCE [LARGE SCALE GENOMIC DNA]</scope>
    <source>
        <strain evidence="11 12">S502</strain>
    </source>
</reference>
<dbReference type="Gene3D" id="3.40.5.10">
    <property type="entry name" value="Ribosomal protein L9, N-terminal domain"/>
    <property type="match status" value="1"/>
</dbReference>
<name>A0AAU9ELC5_9FIRM</name>
<keyword evidence="12" id="KW-1185">Reference proteome</keyword>
<dbReference type="HAMAP" id="MF_00503">
    <property type="entry name" value="Ribosomal_bL9"/>
    <property type="match status" value="1"/>
</dbReference>
<dbReference type="SUPFAM" id="SSF55653">
    <property type="entry name" value="Ribosomal protein L9 C-domain"/>
    <property type="match status" value="1"/>
</dbReference>
<dbReference type="RefSeq" id="WP_338535994.1">
    <property type="nucleotide sequence ID" value="NZ_AP028654.1"/>
</dbReference>
<dbReference type="InterPro" id="IPR020594">
    <property type="entry name" value="Ribosomal_bL9_bac/chp"/>
</dbReference>
<dbReference type="GO" id="GO:0005840">
    <property type="term" value="C:ribosome"/>
    <property type="evidence" value="ECO:0007669"/>
    <property type="project" value="UniProtKB-KW"/>
</dbReference>
<evidence type="ECO:0000256" key="1">
    <source>
        <dbReference type="ARBA" id="ARBA00010605"/>
    </source>
</evidence>
<dbReference type="EMBL" id="AP028654">
    <property type="protein sequence ID" value="BEP30408.1"/>
    <property type="molecule type" value="Genomic_DNA"/>
</dbReference>
<sequence>MKVILLKDIKGTGKKGDIINASDGHARNYLFPRKLAKLATDSSVKELEHHKESAKKRKDEELANAKDLAKKIEEVEIKIASKAGESGKLFGSITNKDIAEILNNEHGFDIDKKKIVMASIKSLGTTEAEIKVYPKVTAKINVTVVSIEN</sequence>
<dbReference type="GO" id="GO:0003735">
    <property type="term" value="F:structural constituent of ribosome"/>
    <property type="evidence" value="ECO:0007669"/>
    <property type="project" value="InterPro"/>
</dbReference>
<dbReference type="Pfam" id="PF03948">
    <property type="entry name" value="Ribosomal_L9_C"/>
    <property type="match status" value="1"/>
</dbReference>
<feature type="domain" description="Large ribosomal subunit protein bL9 C-terminal" evidence="10">
    <location>
        <begin position="64"/>
        <end position="145"/>
    </location>
</feature>
<evidence type="ECO:0000256" key="6">
    <source>
        <dbReference type="ARBA" id="ARBA00035292"/>
    </source>
</evidence>
<keyword evidence="4 7" id="KW-0689">Ribosomal protein</keyword>
<dbReference type="InterPro" id="IPR020070">
    <property type="entry name" value="Ribosomal_bL9_N"/>
</dbReference>
<comment type="function">
    <text evidence="7">Binds to the 23S rRNA.</text>
</comment>
<dbReference type="NCBIfam" id="TIGR00158">
    <property type="entry name" value="L9"/>
    <property type="match status" value="1"/>
</dbReference>
<dbReference type="InterPro" id="IPR036935">
    <property type="entry name" value="Ribosomal_bL9_N_sf"/>
</dbReference>
<dbReference type="KEGG" id="hprf:HLPR_27390"/>
<protein>
    <recommendedName>
        <fullName evidence="6 7">Large ribosomal subunit protein bL9</fullName>
    </recommendedName>
</protein>
<dbReference type="InterPro" id="IPR036791">
    <property type="entry name" value="Ribosomal_bL9_C_sf"/>
</dbReference>
<evidence type="ECO:0000259" key="9">
    <source>
        <dbReference type="Pfam" id="PF01281"/>
    </source>
</evidence>
<dbReference type="Gene3D" id="3.10.430.100">
    <property type="entry name" value="Ribosomal protein L9, C-terminal domain"/>
    <property type="match status" value="1"/>
</dbReference>
<gene>
    <name evidence="7 11" type="primary">rplI</name>
    <name evidence="11" type="ORF">HLPR_27390</name>
</gene>
<evidence type="ECO:0000259" key="10">
    <source>
        <dbReference type="Pfam" id="PF03948"/>
    </source>
</evidence>
<dbReference type="GO" id="GO:0019843">
    <property type="term" value="F:rRNA binding"/>
    <property type="evidence" value="ECO:0007669"/>
    <property type="project" value="UniProtKB-UniRule"/>
</dbReference>
<dbReference type="PANTHER" id="PTHR21368">
    <property type="entry name" value="50S RIBOSOMAL PROTEIN L9"/>
    <property type="match status" value="1"/>
</dbReference>
<organism evidence="11 12">
    <name type="scientific">Helicovermis profundi</name>
    <dbReference type="NCBI Taxonomy" id="3065157"/>
    <lineage>
        <taxon>Bacteria</taxon>
        <taxon>Bacillati</taxon>
        <taxon>Bacillota</taxon>
        <taxon>Clostridia</taxon>
        <taxon>Helicovermis</taxon>
    </lineage>
</organism>
<dbReference type="GO" id="GO:1990904">
    <property type="term" value="C:ribonucleoprotein complex"/>
    <property type="evidence" value="ECO:0007669"/>
    <property type="project" value="UniProtKB-KW"/>
</dbReference>
<proteinExistence type="inferred from homology"/>
<evidence type="ECO:0000256" key="7">
    <source>
        <dbReference type="HAMAP-Rule" id="MF_00503"/>
    </source>
</evidence>
<keyword evidence="8" id="KW-0175">Coiled coil</keyword>
<evidence type="ECO:0000256" key="8">
    <source>
        <dbReference type="SAM" id="Coils"/>
    </source>
</evidence>
<dbReference type="GO" id="GO:0006412">
    <property type="term" value="P:translation"/>
    <property type="evidence" value="ECO:0007669"/>
    <property type="project" value="UniProtKB-UniRule"/>
</dbReference>
<feature type="domain" description="Ribosomal protein L9" evidence="9">
    <location>
        <begin position="1"/>
        <end position="47"/>
    </location>
</feature>
<evidence type="ECO:0000256" key="5">
    <source>
        <dbReference type="ARBA" id="ARBA00023274"/>
    </source>
</evidence>